<reference evidence="1" key="1">
    <citation type="submission" date="2023-07" db="EMBL/GenBank/DDBJ databases">
        <title>Two novel species in the genus Flavivirga.</title>
        <authorList>
            <person name="Kwon K."/>
        </authorList>
    </citation>
    <scope>NUCLEOTIDE SEQUENCE</scope>
    <source>
        <strain evidence="1">KACC 14158</strain>
    </source>
</reference>
<dbReference type="EMBL" id="JAUOEL010000009">
    <property type="protein sequence ID" value="MDO5976893.1"/>
    <property type="molecule type" value="Genomic_DNA"/>
</dbReference>
<comment type="caution">
    <text evidence="1">The sequence shown here is derived from an EMBL/GenBank/DDBJ whole genome shotgun (WGS) entry which is preliminary data.</text>
</comment>
<protein>
    <submittedName>
        <fullName evidence="1">Uncharacterized protein</fullName>
    </submittedName>
</protein>
<accession>A0ABT8WUN3</accession>
<organism evidence="1 2">
    <name type="scientific">Flavivirga jejuensis</name>
    <dbReference type="NCBI Taxonomy" id="870487"/>
    <lineage>
        <taxon>Bacteria</taxon>
        <taxon>Pseudomonadati</taxon>
        <taxon>Bacteroidota</taxon>
        <taxon>Flavobacteriia</taxon>
        <taxon>Flavobacteriales</taxon>
        <taxon>Flavobacteriaceae</taxon>
        <taxon>Flavivirga</taxon>
    </lineage>
</organism>
<sequence>MQIETLNKICEAHNIKLSEFFKKVEEKYSKYCYQIIPLLIPIGLNKSLSDKLLSLWSKPISVINHKLFINK</sequence>
<dbReference type="Proteomes" id="UP001176806">
    <property type="component" value="Unassembled WGS sequence"/>
</dbReference>
<gene>
    <name evidence="1" type="ORF">Q4Q40_22050</name>
</gene>
<proteinExistence type="predicted"/>
<evidence type="ECO:0000313" key="2">
    <source>
        <dbReference type="Proteomes" id="UP001176806"/>
    </source>
</evidence>
<evidence type="ECO:0000313" key="1">
    <source>
        <dbReference type="EMBL" id="MDO5976893.1"/>
    </source>
</evidence>
<keyword evidence="2" id="KW-1185">Reference proteome</keyword>
<name>A0ABT8WUN3_9FLAO</name>